<reference evidence="1" key="1">
    <citation type="submission" date="2021-01" db="EMBL/GenBank/DDBJ databases">
        <title>Whole genome shotgun sequence of Dactylosporangium siamense NBRC 106093.</title>
        <authorList>
            <person name="Komaki H."/>
            <person name="Tamura T."/>
        </authorList>
    </citation>
    <scope>NUCLEOTIDE SEQUENCE</scope>
    <source>
        <strain evidence="1">NBRC 106093</strain>
    </source>
</reference>
<evidence type="ECO:0000313" key="2">
    <source>
        <dbReference type="Proteomes" id="UP000660611"/>
    </source>
</evidence>
<dbReference type="AlphaFoldDB" id="A0A919U687"/>
<sequence length="49" mass="5630">MAMPIDAVLADPDHREVPDTEICDTDSFVLIRAEETPERPERRPPARRD</sequence>
<proteinExistence type="predicted"/>
<dbReference type="RefSeq" id="WP_203845058.1">
    <property type="nucleotide sequence ID" value="NZ_BAAAVW010000004.1"/>
</dbReference>
<gene>
    <name evidence="1" type="ORF">Dsi01nite_012230</name>
</gene>
<name>A0A919U687_9ACTN</name>
<dbReference type="EMBL" id="BONQ01000021">
    <property type="protein sequence ID" value="GIG43182.1"/>
    <property type="molecule type" value="Genomic_DNA"/>
</dbReference>
<organism evidence="1 2">
    <name type="scientific">Dactylosporangium siamense</name>
    <dbReference type="NCBI Taxonomy" id="685454"/>
    <lineage>
        <taxon>Bacteria</taxon>
        <taxon>Bacillati</taxon>
        <taxon>Actinomycetota</taxon>
        <taxon>Actinomycetes</taxon>
        <taxon>Micromonosporales</taxon>
        <taxon>Micromonosporaceae</taxon>
        <taxon>Dactylosporangium</taxon>
    </lineage>
</organism>
<accession>A0A919U687</accession>
<evidence type="ECO:0000313" key="1">
    <source>
        <dbReference type="EMBL" id="GIG43182.1"/>
    </source>
</evidence>
<comment type="caution">
    <text evidence="1">The sequence shown here is derived from an EMBL/GenBank/DDBJ whole genome shotgun (WGS) entry which is preliminary data.</text>
</comment>
<protein>
    <submittedName>
        <fullName evidence="1">Uncharacterized protein</fullName>
    </submittedName>
</protein>
<keyword evidence="2" id="KW-1185">Reference proteome</keyword>
<dbReference type="Proteomes" id="UP000660611">
    <property type="component" value="Unassembled WGS sequence"/>
</dbReference>